<gene>
    <name evidence="1" type="ORF">Pint_17584</name>
</gene>
<name>A0ACC0Z128_9ROSI</name>
<sequence>MFSDWICKNFSLTKLSLPALLKISSEKNTVNRLKKDIKQLNVKLSQLQALLEEKEAQLNRLRNNSELMKDASPRQTQCSTPSSSLHEENVLFSANSQEAFSTAITYLDEIEPGQELATSLPAKVLSRLTGSKSGNDSSSRSTLDAEDAGAGDSIQMYYNIPYSGR</sequence>
<keyword evidence="2" id="KW-1185">Reference proteome</keyword>
<organism evidence="1 2">
    <name type="scientific">Pistacia integerrima</name>
    <dbReference type="NCBI Taxonomy" id="434235"/>
    <lineage>
        <taxon>Eukaryota</taxon>
        <taxon>Viridiplantae</taxon>
        <taxon>Streptophyta</taxon>
        <taxon>Embryophyta</taxon>
        <taxon>Tracheophyta</taxon>
        <taxon>Spermatophyta</taxon>
        <taxon>Magnoliopsida</taxon>
        <taxon>eudicotyledons</taxon>
        <taxon>Gunneridae</taxon>
        <taxon>Pentapetalae</taxon>
        <taxon>rosids</taxon>
        <taxon>malvids</taxon>
        <taxon>Sapindales</taxon>
        <taxon>Anacardiaceae</taxon>
        <taxon>Pistacia</taxon>
    </lineage>
</organism>
<reference evidence="2" key="1">
    <citation type="journal article" date="2023" name="G3 (Bethesda)">
        <title>Genome assembly and association tests identify interacting loci associated with vigor, precocity, and sex in interspecific pistachio rootstocks.</title>
        <authorList>
            <person name="Palmer W."/>
            <person name="Jacygrad E."/>
            <person name="Sagayaradj S."/>
            <person name="Cavanaugh K."/>
            <person name="Han R."/>
            <person name="Bertier L."/>
            <person name="Beede B."/>
            <person name="Kafkas S."/>
            <person name="Golino D."/>
            <person name="Preece J."/>
            <person name="Michelmore R."/>
        </authorList>
    </citation>
    <scope>NUCLEOTIDE SEQUENCE [LARGE SCALE GENOMIC DNA]</scope>
</reference>
<protein>
    <submittedName>
        <fullName evidence="1">Uncharacterized protein</fullName>
    </submittedName>
</protein>
<proteinExistence type="predicted"/>
<dbReference type="Proteomes" id="UP001163603">
    <property type="component" value="Chromosome 4"/>
</dbReference>
<comment type="caution">
    <text evidence="1">The sequence shown here is derived from an EMBL/GenBank/DDBJ whole genome shotgun (WGS) entry which is preliminary data.</text>
</comment>
<evidence type="ECO:0000313" key="1">
    <source>
        <dbReference type="EMBL" id="KAJ0043797.1"/>
    </source>
</evidence>
<evidence type="ECO:0000313" key="2">
    <source>
        <dbReference type="Proteomes" id="UP001163603"/>
    </source>
</evidence>
<accession>A0ACC0Z128</accession>
<dbReference type="EMBL" id="CM047739">
    <property type="protein sequence ID" value="KAJ0043797.1"/>
    <property type="molecule type" value="Genomic_DNA"/>
</dbReference>